<reference evidence="6 7" key="1">
    <citation type="submission" date="2020-08" db="EMBL/GenBank/DDBJ databases">
        <title>Sequencing the genomes of 1000 actinobacteria strains.</title>
        <authorList>
            <person name="Klenk H.-P."/>
        </authorList>
    </citation>
    <scope>NUCLEOTIDE SEQUENCE [LARGE SCALE GENOMIC DNA]</scope>
    <source>
        <strain evidence="6 7">DSM 44593</strain>
    </source>
</reference>
<keyword evidence="7" id="KW-1185">Reference proteome</keyword>
<comment type="caution">
    <text evidence="6">The sequence shown here is derived from an EMBL/GenBank/DDBJ whole genome shotgun (WGS) entry which is preliminary data.</text>
</comment>
<evidence type="ECO:0000313" key="7">
    <source>
        <dbReference type="Proteomes" id="UP000578077"/>
    </source>
</evidence>
<keyword evidence="1" id="KW-0805">Transcription regulation</keyword>
<comment type="caution">
    <text evidence="4">Lacks conserved residue(s) required for the propagation of feature annotation.</text>
</comment>
<dbReference type="GO" id="GO:0000976">
    <property type="term" value="F:transcription cis-regulatory region binding"/>
    <property type="evidence" value="ECO:0007669"/>
    <property type="project" value="TreeGrafter"/>
</dbReference>
<protein>
    <submittedName>
        <fullName evidence="6">AcrR family transcriptional regulator</fullName>
    </submittedName>
</protein>
<dbReference type="RefSeq" id="WP_184639062.1">
    <property type="nucleotide sequence ID" value="NZ_BAABKT010000019.1"/>
</dbReference>
<dbReference type="EMBL" id="JACHLY010000001">
    <property type="protein sequence ID" value="MBB5998185.1"/>
    <property type="molecule type" value="Genomic_DNA"/>
</dbReference>
<dbReference type="PANTHER" id="PTHR30055">
    <property type="entry name" value="HTH-TYPE TRANSCRIPTIONAL REGULATOR RUTR"/>
    <property type="match status" value="1"/>
</dbReference>
<dbReference type="Gene3D" id="1.10.357.10">
    <property type="entry name" value="Tetracycline Repressor, domain 2"/>
    <property type="match status" value="1"/>
</dbReference>
<dbReference type="AlphaFoldDB" id="A0A841E4X5"/>
<evidence type="ECO:0000259" key="5">
    <source>
        <dbReference type="PROSITE" id="PS50977"/>
    </source>
</evidence>
<dbReference type="SUPFAM" id="SSF46689">
    <property type="entry name" value="Homeodomain-like"/>
    <property type="match status" value="1"/>
</dbReference>
<dbReference type="PANTHER" id="PTHR30055:SF234">
    <property type="entry name" value="HTH-TYPE TRANSCRIPTIONAL REGULATOR BETI"/>
    <property type="match status" value="1"/>
</dbReference>
<feature type="domain" description="HTH tetR-type" evidence="5">
    <location>
        <begin position="12"/>
        <end position="73"/>
    </location>
</feature>
<sequence>MAGRRGNGPRACATRERIITAAERLFAERGVVAVSNRQISEAAGQGNNTAVSYHFGAKEELVRAIVRRHAEPIERARVALLARERGCGSVRDWVGLLVHPVTGHLAELGVPSWYGRFGAQAMADPGLREIMVAESLSTPSMRDVLDGLSSCADLPLAAHLERSEMAGQLMIHMCAERERRLAEGVTTPASTWHAAAVGLVDAITGIWLAPVTPAEHSGSGSAGGSRG</sequence>
<dbReference type="GO" id="GO:0003700">
    <property type="term" value="F:DNA-binding transcription factor activity"/>
    <property type="evidence" value="ECO:0007669"/>
    <property type="project" value="TreeGrafter"/>
</dbReference>
<dbReference type="InterPro" id="IPR050109">
    <property type="entry name" value="HTH-type_TetR-like_transc_reg"/>
</dbReference>
<evidence type="ECO:0000256" key="4">
    <source>
        <dbReference type="PROSITE-ProRule" id="PRU00335"/>
    </source>
</evidence>
<keyword evidence="3" id="KW-0804">Transcription</keyword>
<keyword evidence="2 4" id="KW-0238">DNA-binding</keyword>
<organism evidence="6 7">
    <name type="scientific">Streptomonospora salina</name>
    <dbReference type="NCBI Taxonomy" id="104205"/>
    <lineage>
        <taxon>Bacteria</taxon>
        <taxon>Bacillati</taxon>
        <taxon>Actinomycetota</taxon>
        <taxon>Actinomycetes</taxon>
        <taxon>Streptosporangiales</taxon>
        <taxon>Nocardiopsidaceae</taxon>
        <taxon>Streptomonospora</taxon>
    </lineage>
</organism>
<name>A0A841E4X5_9ACTN</name>
<dbReference type="Proteomes" id="UP000578077">
    <property type="component" value="Unassembled WGS sequence"/>
</dbReference>
<evidence type="ECO:0000256" key="1">
    <source>
        <dbReference type="ARBA" id="ARBA00023015"/>
    </source>
</evidence>
<dbReference type="PROSITE" id="PS50977">
    <property type="entry name" value="HTH_TETR_2"/>
    <property type="match status" value="1"/>
</dbReference>
<dbReference type="InterPro" id="IPR001647">
    <property type="entry name" value="HTH_TetR"/>
</dbReference>
<proteinExistence type="predicted"/>
<dbReference type="Pfam" id="PF00440">
    <property type="entry name" value="TetR_N"/>
    <property type="match status" value="1"/>
</dbReference>
<evidence type="ECO:0000256" key="3">
    <source>
        <dbReference type="ARBA" id="ARBA00023163"/>
    </source>
</evidence>
<evidence type="ECO:0000313" key="6">
    <source>
        <dbReference type="EMBL" id="MBB5998185.1"/>
    </source>
</evidence>
<dbReference type="InterPro" id="IPR009057">
    <property type="entry name" value="Homeodomain-like_sf"/>
</dbReference>
<evidence type="ECO:0000256" key="2">
    <source>
        <dbReference type="ARBA" id="ARBA00023125"/>
    </source>
</evidence>
<gene>
    <name evidence="6" type="ORF">HNR25_001936</name>
</gene>
<accession>A0A841E4X5</accession>